<evidence type="ECO:0000256" key="3">
    <source>
        <dbReference type="PROSITE-ProRule" id="PRU00023"/>
    </source>
</evidence>
<keyword evidence="1" id="KW-0677">Repeat</keyword>
<feature type="repeat" description="ANK" evidence="3">
    <location>
        <begin position="36"/>
        <end position="68"/>
    </location>
</feature>
<dbReference type="InterPro" id="IPR051631">
    <property type="entry name" value="Ankyrin-KH/SAM_domain"/>
</dbReference>
<evidence type="ECO:0000313" key="4">
    <source>
        <dbReference type="Proteomes" id="UP000036681"/>
    </source>
</evidence>
<dbReference type="Pfam" id="PF12796">
    <property type="entry name" value="Ank_2"/>
    <property type="match status" value="1"/>
</dbReference>
<dbReference type="Proteomes" id="UP000036681">
    <property type="component" value="Unplaced"/>
</dbReference>
<dbReference type="SUPFAM" id="SSF48403">
    <property type="entry name" value="Ankyrin repeat"/>
    <property type="match status" value="1"/>
</dbReference>
<reference evidence="5" key="1">
    <citation type="submission" date="2017-02" db="UniProtKB">
        <authorList>
            <consortium name="WormBaseParasite"/>
        </authorList>
    </citation>
    <scope>IDENTIFICATION</scope>
</reference>
<dbReference type="WBParaSite" id="ALUE_0001277901-mRNA-1">
    <property type="protein sequence ID" value="ALUE_0001277901-mRNA-1"/>
    <property type="gene ID" value="ALUE_0001277901"/>
</dbReference>
<evidence type="ECO:0000256" key="1">
    <source>
        <dbReference type="ARBA" id="ARBA00022737"/>
    </source>
</evidence>
<dbReference type="Gene3D" id="1.25.40.20">
    <property type="entry name" value="Ankyrin repeat-containing domain"/>
    <property type="match status" value="1"/>
</dbReference>
<accession>A0A0M3I6R8</accession>
<dbReference type="InterPro" id="IPR036770">
    <property type="entry name" value="Ankyrin_rpt-contain_sf"/>
</dbReference>
<name>A0A0M3I6R8_ASCLU</name>
<feature type="repeat" description="ANK" evidence="3">
    <location>
        <begin position="69"/>
        <end position="95"/>
    </location>
</feature>
<sequence length="112" mass="12612">MNLWHEAFLEAAMVADEETVAMLLDAGIHPDIFDDEHVTALQFAAAQGNITMMQLLLSRGANVERCNEVGMTALMHACRNGHIEAVEFLLMHNADRFRTTYVILFDFIDLLC</sequence>
<keyword evidence="2 3" id="KW-0040">ANK repeat</keyword>
<dbReference type="PANTHER" id="PTHR23206:SF8">
    <property type="entry name" value="ANKYRIN REPEAT AND KH DOMAIN-CONTAINING 1"/>
    <property type="match status" value="1"/>
</dbReference>
<proteinExistence type="predicted"/>
<dbReference type="PROSITE" id="PS50088">
    <property type="entry name" value="ANK_REPEAT"/>
    <property type="match status" value="2"/>
</dbReference>
<dbReference type="PROSITE" id="PS50297">
    <property type="entry name" value="ANK_REP_REGION"/>
    <property type="match status" value="2"/>
</dbReference>
<dbReference type="InterPro" id="IPR002110">
    <property type="entry name" value="Ankyrin_rpt"/>
</dbReference>
<evidence type="ECO:0000256" key="2">
    <source>
        <dbReference type="ARBA" id="ARBA00023043"/>
    </source>
</evidence>
<dbReference type="PANTHER" id="PTHR23206">
    <property type="entry name" value="MASK PROTEIN"/>
    <property type="match status" value="1"/>
</dbReference>
<dbReference type="AlphaFoldDB" id="A0A0M3I6R8"/>
<protein>
    <submittedName>
        <fullName evidence="5">ANK_REP_REGION domain-containing protein</fullName>
    </submittedName>
</protein>
<dbReference type="SMART" id="SM00248">
    <property type="entry name" value="ANK"/>
    <property type="match status" value="3"/>
</dbReference>
<organism evidence="4 5">
    <name type="scientific">Ascaris lumbricoides</name>
    <name type="common">Giant roundworm</name>
    <dbReference type="NCBI Taxonomy" id="6252"/>
    <lineage>
        <taxon>Eukaryota</taxon>
        <taxon>Metazoa</taxon>
        <taxon>Ecdysozoa</taxon>
        <taxon>Nematoda</taxon>
        <taxon>Chromadorea</taxon>
        <taxon>Rhabditida</taxon>
        <taxon>Spirurina</taxon>
        <taxon>Ascaridomorpha</taxon>
        <taxon>Ascaridoidea</taxon>
        <taxon>Ascarididae</taxon>
        <taxon>Ascaris</taxon>
    </lineage>
</organism>
<keyword evidence="4" id="KW-1185">Reference proteome</keyword>
<evidence type="ECO:0000313" key="5">
    <source>
        <dbReference type="WBParaSite" id="ALUE_0001277901-mRNA-1"/>
    </source>
</evidence>